<name>A0A178WL32_ARATH</name>
<proteinExistence type="predicted"/>
<dbReference type="EMBL" id="LUHQ01000001">
    <property type="protein sequence ID" value="OAP18884.1"/>
    <property type="molecule type" value="Genomic_DNA"/>
</dbReference>
<evidence type="ECO:0000313" key="2">
    <source>
        <dbReference type="Proteomes" id="UP000078284"/>
    </source>
</evidence>
<protein>
    <submittedName>
        <fullName evidence="1">Uncharacterized protein</fullName>
    </submittedName>
</protein>
<comment type="caution">
    <text evidence="1">The sequence shown here is derived from an EMBL/GenBank/DDBJ whole genome shotgun (WGS) entry which is preliminary data.</text>
</comment>
<accession>A0A178WL32</accession>
<evidence type="ECO:0000313" key="1">
    <source>
        <dbReference type="EMBL" id="OAP18884.1"/>
    </source>
</evidence>
<dbReference type="Proteomes" id="UP000078284">
    <property type="component" value="Chromosome 1"/>
</dbReference>
<gene>
    <name evidence="1" type="ordered locus">AXX17_At1g69750</name>
</gene>
<sequence length="105" mass="12480">MSYHHLPLFLSFSVSRRRSIRRKAPLPRVKHRGFFTEPRLYCETGLISLHKHRVVYRLENIDGNWRLRKKNISFNSANEKKMVIKNFNDFLVNCGMLLISNLGCF</sequence>
<organism evidence="1 2">
    <name type="scientific">Arabidopsis thaliana</name>
    <name type="common">Mouse-ear cress</name>
    <dbReference type="NCBI Taxonomy" id="3702"/>
    <lineage>
        <taxon>Eukaryota</taxon>
        <taxon>Viridiplantae</taxon>
        <taxon>Streptophyta</taxon>
        <taxon>Embryophyta</taxon>
        <taxon>Tracheophyta</taxon>
        <taxon>Spermatophyta</taxon>
        <taxon>Magnoliopsida</taxon>
        <taxon>eudicotyledons</taxon>
        <taxon>Gunneridae</taxon>
        <taxon>Pentapetalae</taxon>
        <taxon>rosids</taxon>
        <taxon>malvids</taxon>
        <taxon>Brassicales</taxon>
        <taxon>Brassicaceae</taxon>
        <taxon>Camelineae</taxon>
        <taxon>Arabidopsis</taxon>
    </lineage>
</organism>
<reference evidence="2" key="1">
    <citation type="journal article" date="2016" name="Proc. Natl. Acad. Sci. U.S.A.">
        <title>Chromosome-level assembly of Arabidopsis thaliana Ler reveals the extent of translocation and inversion polymorphisms.</title>
        <authorList>
            <person name="Zapata L."/>
            <person name="Ding J."/>
            <person name="Willing E.M."/>
            <person name="Hartwig B."/>
            <person name="Bezdan D."/>
            <person name="Jiao W.B."/>
            <person name="Patel V."/>
            <person name="Velikkakam James G."/>
            <person name="Koornneef M."/>
            <person name="Ossowski S."/>
            <person name="Schneeberger K."/>
        </authorList>
    </citation>
    <scope>NUCLEOTIDE SEQUENCE [LARGE SCALE GENOMIC DNA]</scope>
    <source>
        <strain evidence="2">cv. Landsberg erecta</strain>
    </source>
</reference>
<dbReference type="AlphaFoldDB" id="A0A178WL32"/>